<proteinExistence type="predicted"/>
<dbReference type="InterPro" id="IPR012664">
    <property type="entry name" value="CHP02452"/>
</dbReference>
<dbReference type="PANTHER" id="PTHR35596">
    <property type="entry name" value="DUF2263 DOMAIN-CONTAINING PROTEIN"/>
    <property type="match status" value="1"/>
</dbReference>
<gene>
    <name evidence="2" type="ORF">GCM10010969_09070</name>
</gene>
<name>A0ABQ2KXD5_9BACL</name>
<evidence type="ECO:0000313" key="2">
    <source>
        <dbReference type="EMBL" id="GGN94379.1"/>
    </source>
</evidence>
<comment type="caution">
    <text evidence="2">The sequence shown here is derived from an EMBL/GenBank/DDBJ whole genome shotgun (WGS) entry which is preliminary data.</text>
</comment>
<dbReference type="PIRSF" id="PIRSF014899">
    <property type="entry name" value="UCP014899"/>
    <property type="match status" value="1"/>
</dbReference>
<dbReference type="Gene3D" id="3.40.220.10">
    <property type="entry name" value="Leucine Aminopeptidase, subunit E, domain 1"/>
    <property type="match status" value="1"/>
</dbReference>
<dbReference type="SUPFAM" id="SSF52949">
    <property type="entry name" value="Macro domain-like"/>
    <property type="match status" value="1"/>
</dbReference>
<dbReference type="Pfam" id="PF10021">
    <property type="entry name" value="PARG_cat_microb"/>
    <property type="match status" value="1"/>
</dbReference>
<dbReference type="PANTHER" id="PTHR35596:SF1">
    <property type="entry name" value="MICROBIAL-TYPE PARG CATALYTIC DOMAIN-CONTAINING PROTEIN"/>
    <property type="match status" value="1"/>
</dbReference>
<dbReference type="Proteomes" id="UP000606653">
    <property type="component" value="Unassembled WGS sequence"/>
</dbReference>
<keyword evidence="3" id="KW-1185">Reference proteome</keyword>
<dbReference type="EMBL" id="BMLN01000002">
    <property type="protein sequence ID" value="GGN94379.1"/>
    <property type="molecule type" value="Genomic_DNA"/>
</dbReference>
<dbReference type="InterPro" id="IPR043472">
    <property type="entry name" value="Macro_dom-like"/>
</dbReference>
<dbReference type="RefSeq" id="WP_018977989.1">
    <property type="nucleotide sequence ID" value="NZ_BMLN01000002.1"/>
</dbReference>
<dbReference type="NCBIfam" id="TIGR02452">
    <property type="entry name" value="TIGR02452 family protein"/>
    <property type="match status" value="1"/>
</dbReference>
<feature type="domain" description="Microbial-type PARG catalytic" evidence="1">
    <location>
        <begin position="24"/>
        <end position="188"/>
    </location>
</feature>
<evidence type="ECO:0000313" key="3">
    <source>
        <dbReference type="Proteomes" id="UP000606653"/>
    </source>
</evidence>
<dbReference type="InterPro" id="IPR019261">
    <property type="entry name" value="PARG_cat_microbial"/>
</dbReference>
<protein>
    <submittedName>
        <fullName evidence="2">TIGR02452 family protein</fullName>
    </submittedName>
</protein>
<accession>A0ABQ2KXD5</accession>
<reference evidence="3" key="1">
    <citation type="journal article" date="2019" name="Int. J. Syst. Evol. Microbiol.">
        <title>The Global Catalogue of Microorganisms (GCM) 10K type strain sequencing project: providing services to taxonomists for standard genome sequencing and annotation.</title>
        <authorList>
            <consortium name="The Broad Institute Genomics Platform"/>
            <consortium name="The Broad Institute Genome Sequencing Center for Infectious Disease"/>
            <person name="Wu L."/>
            <person name="Ma J."/>
        </authorList>
    </citation>
    <scope>NUCLEOTIDE SEQUENCE [LARGE SCALE GENOMIC DNA]</scope>
    <source>
        <strain evidence="3">CGMCC 1.6964</strain>
    </source>
</reference>
<sequence length="308" mass="34427">MNERMNGQIKGSREAARDRMKRIAAETVEIARSGSYVYRGERIEIGEAQRRTEEDSLLITPERGEAIARALDKGKRSKNGGGETEVGATMSRPRIDYRVVNESAVKTVRDLAESGSQRIGLLNFASAKNPGGGFLNGANAQEEKLAIASGLYAAQLRHPRYYDANRTSGTMMYTHHAIYAPDVVFFRDDRLELTAPPVYASVLTLPAVNYAQVLLKGEDPELAKSIMLERMRLVLAIFAERGDRTLVLGAYGCGVFGNDPASVADWWRRLLDGEGWADHFERVVFAVLDRSKERRTIRPFERIWGRAF</sequence>
<organism evidence="2 3">
    <name type="scientific">Saccharibacillus kuerlensis</name>
    <dbReference type="NCBI Taxonomy" id="459527"/>
    <lineage>
        <taxon>Bacteria</taxon>
        <taxon>Bacillati</taxon>
        <taxon>Bacillota</taxon>
        <taxon>Bacilli</taxon>
        <taxon>Bacillales</taxon>
        <taxon>Paenibacillaceae</taxon>
        <taxon>Saccharibacillus</taxon>
    </lineage>
</organism>
<evidence type="ECO:0000259" key="1">
    <source>
        <dbReference type="Pfam" id="PF10021"/>
    </source>
</evidence>